<sequence length="85" mass="9960">MEHNQYTLEQLKKIYKLHKDQFQFLAVPARPKKYDKWCIGFHCPVASGNLVSPQDDQIKFNSLDLLLKYLNVNFKVAMFTVVVDV</sequence>
<accession>A0A8I1KY24</accession>
<gene>
    <name evidence="1" type="ORF">JDA50_02305</name>
</gene>
<name>A0A8I1KY24_ACIPI</name>
<proteinExistence type="predicted"/>
<evidence type="ECO:0000313" key="2">
    <source>
        <dbReference type="Proteomes" id="UP000660083"/>
    </source>
</evidence>
<evidence type="ECO:0000313" key="1">
    <source>
        <dbReference type="EMBL" id="MBK1443280.1"/>
    </source>
</evidence>
<dbReference type="Proteomes" id="UP000660083">
    <property type="component" value="Unassembled WGS sequence"/>
</dbReference>
<reference evidence="1" key="1">
    <citation type="submission" date="2020-12" db="EMBL/GenBank/DDBJ databases">
        <authorList>
            <person name="Chopjitt P."/>
        </authorList>
    </citation>
    <scope>NUCLEOTIDE SEQUENCE</scope>
    <source>
        <strain evidence="1">AP1</strain>
    </source>
</reference>
<dbReference type="EMBL" id="JAEFCT010000001">
    <property type="protein sequence ID" value="MBK1443280.1"/>
    <property type="molecule type" value="Genomic_DNA"/>
</dbReference>
<protein>
    <submittedName>
        <fullName evidence="1">Uncharacterized protein</fullName>
    </submittedName>
</protein>
<dbReference type="AlphaFoldDB" id="A0A8I1KY24"/>
<organism evidence="1 2">
    <name type="scientific">Acinetobacter pittii</name>
    <name type="common">Acinetobacter genomosp. 3</name>
    <dbReference type="NCBI Taxonomy" id="48296"/>
    <lineage>
        <taxon>Bacteria</taxon>
        <taxon>Pseudomonadati</taxon>
        <taxon>Pseudomonadota</taxon>
        <taxon>Gammaproteobacteria</taxon>
        <taxon>Moraxellales</taxon>
        <taxon>Moraxellaceae</taxon>
        <taxon>Acinetobacter</taxon>
        <taxon>Acinetobacter calcoaceticus/baumannii complex</taxon>
    </lineage>
</organism>
<comment type="caution">
    <text evidence="1">The sequence shown here is derived from an EMBL/GenBank/DDBJ whole genome shotgun (WGS) entry which is preliminary data.</text>
</comment>
<dbReference type="RefSeq" id="WP_019767811.1">
    <property type="nucleotide sequence ID" value="NZ_BKCQ01000027.1"/>
</dbReference>